<evidence type="ECO:0000313" key="3">
    <source>
        <dbReference type="Proteomes" id="UP000274601"/>
    </source>
</evidence>
<dbReference type="AlphaFoldDB" id="A0A495Q9S0"/>
<comment type="caution">
    <text evidence="2">The sequence shown here is derived from an EMBL/GenBank/DDBJ whole genome shotgun (WGS) entry which is preliminary data.</text>
</comment>
<evidence type="ECO:0000313" key="2">
    <source>
        <dbReference type="EMBL" id="RKS68248.1"/>
    </source>
</evidence>
<keyword evidence="1" id="KW-0812">Transmembrane</keyword>
<gene>
    <name evidence="2" type="ORF">BZB76_6505</name>
</gene>
<evidence type="ECO:0000256" key="1">
    <source>
        <dbReference type="SAM" id="Phobius"/>
    </source>
</evidence>
<feature type="transmembrane region" description="Helical" evidence="1">
    <location>
        <begin position="303"/>
        <end position="322"/>
    </location>
</feature>
<keyword evidence="3" id="KW-1185">Reference proteome</keyword>
<dbReference type="EMBL" id="RBWU01000008">
    <property type="protein sequence ID" value="RKS68248.1"/>
    <property type="molecule type" value="Genomic_DNA"/>
</dbReference>
<dbReference type="Proteomes" id="UP000274601">
    <property type="component" value="Unassembled WGS sequence"/>
</dbReference>
<feature type="transmembrane region" description="Helical" evidence="1">
    <location>
        <begin position="458"/>
        <end position="480"/>
    </location>
</feature>
<proteinExistence type="predicted"/>
<organism evidence="2 3">
    <name type="scientific">Actinomadura pelletieri DSM 43383</name>
    <dbReference type="NCBI Taxonomy" id="1120940"/>
    <lineage>
        <taxon>Bacteria</taxon>
        <taxon>Bacillati</taxon>
        <taxon>Actinomycetota</taxon>
        <taxon>Actinomycetes</taxon>
        <taxon>Streptosporangiales</taxon>
        <taxon>Thermomonosporaceae</taxon>
        <taxon>Actinomadura</taxon>
    </lineage>
</organism>
<protein>
    <submittedName>
        <fullName evidence="2">Uncharacterized protein</fullName>
    </submittedName>
</protein>
<keyword evidence="1" id="KW-1133">Transmembrane helix</keyword>
<keyword evidence="1" id="KW-0472">Membrane</keyword>
<reference evidence="2 3" key="1">
    <citation type="submission" date="2018-10" db="EMBL/GenBank/DDBJ databases">
        <title>Genomic Encyclopedia of Archaeal and Bacterial Type Strains, Phase II (KMG-II): from individual species to whole genera.</title>
        <authorList>
            <person name="Goeker M."/>
        </authorList>
    </citation>
    <scope>NUCLEOTIDE SEQUENCE [LARGE SCALE GENOMIC DNA]</scope>
    <source>
        <strain evidence="2 3">DSM 43383</strain>
    </source>
</reference>
<sequence>MSADHRAWAERLARSLRLPGVPPAAADTDAARQDLLGGSADVQGRASSTERIAAWREAIQAIAAHRPGIVRVLAYRPADVVERLTPAVLNTSKWCTLVELYEAVFELTTSGTVPGLSAHGHRVAAAHLTRTRWILLSLPFAPPPVLDAATPVPGISVPADDLRRLEDGSGTAPAAHRRLLSLAQQARDDWAAVLATIEDQPQLAARISDLETDLVHLASAPLLPSRLGPPNDGHTERDAQAVHRAVAGHIVQRQLLPRFAWWPATHATVRLLGRSARLTTAAAATVLAASTALFVLASISPSTWAHTAAAGTAAAGYALIVAATALDRAAAWPWMLRQPAGAAIGLVSLAALAPDWWRGGPGETGPAALAALGIAATGIGYLVIEAANHGVTGLRLARRPLGIGLLGLAHAFWVALVGLRFLLPVFAENPDTQPGEPAPLSVACWYADTGCQGQGLPILTMVAVATAWSFAAGVFLQIVWDDQPATAPLAHVSWRRTG</sequence>
<feature type="transmembrane region" description="Helical" evidence="1">
    <location>
        <begin position="278"/>
        <end position="297"/>
    </location>
</feature>
<feature type="transmembrane region" description="Helical" evidence="1">
    <location>
        <begin position="405"/>
        <end position="427"/>
    </location>
</feature>
<name>A0A495Q9S0_9ACTN</name>
<accession>A0A495Q9S0</accession>
<dbReference type="OrthoDB" id="3455830at2"/>
<dbReference type="RefSeq" id="WP_121438167.1">
    <property type="nucleotide sequence ID" value="NZ_RBWU01000008.1"/>
</dbReference>
<feature type="transmembrane region" description="Helical" evidence="1">
    <location>
        <begin position="334"/>
        <end position="353"/>
    </location>
</feature>
<feature type="transmembrane region" description="Helical" evidence="1">
    <location>
        <begin position="365"/>
        <end position="384"/>
    </location>
</feature>